<keyword evidence="2" id="KW-1003">Cell membrane</keyword>
<sequence>MRWFRVDNFYDSWRPLYRVTRCFGLTSLTFDFREQTARRTLTDQLILIGGVLMFLFVVLGTLLNLRDKVTELSDSYLLSIGLFGIIGALSVSQLLALLMNYYNMERIFKIAAIVARVDQQIATNLGYRWNYQKEHLFGVLFIAWVYLQWILFTLGLLWRVEPVKTYDNDVFTIVKSMTSFLWTMSSYQTNAIFIISTMAIIWRRFAALNQQIINLYQVTTAPAHPKRNQPLKLIKRIAIVHDQLGDAMQLFNVCFSTEALLSLAPGFAFIIFALFGLVHSYAASDDEQSRSWAASNVIYAGMYVVQLVQLIVAASLVNCECKHTATLVHKMACYGSHDSVALRELRIVSQQMWHKAPVITCGLFYFDWELMYTHSVTMRWFKVNGLLDTLRPVYLASNILLVNFTSYNFATRTVHRTLFDLTRFVFTLLLDVFLTWRAIEAGQAFLKGTESMLINGGLYGSIVLNFLLTSSVPLWNSLNGTAIFEMFHGIEACNDELQPLGVKIDLQKRHLAFTVYAVLSTSNGFFVLIMNWFFPSVVEKITVPEMFPDGWAVLALARTNFITGISSCYSTLTLLAIRKYFNLLNETVANYFPTSTDSNPSSSALNSVRLIRKLAYMHDRLSRSVELFNRCFASQLLFLTCSGFGFTLFSAFGVIHSFATNAPEADRRLAMVNIGYDGVLMINIVTFVVFSSLVNDEGKATAVMIHKAIAYGSYDRRTLRELRTLSQQLGSRSPVISCGLIDFNWEFFYTVWFLV</sequence>
<dbReference type="EMBL" id="JBEHCU010006590">
    <property type="protein sequence ID" value="KAL1396759.1"/>
    <property type="molecule type" value="Genomic_DNA"/>
</dbReference>
<feature type="transmembrane region" description="Helical" evidence="8">
    <location>
        <begin position="259"/>
        <end position="278"/>
    </location>
</feature>
<dbReference type="Pfam" id="PF08395">
    <property type="entry name" value="7tm_7"/>
    <property type="match status" value="2"/>
</dbReference>
<proteinExistence type="predicted"/>
<keyword evidence="4 8" id="KW-1133">Transmembrane helix</keyword>
<evidence type="ECO:0000313" key="9">
    <source>
        <dbReference type="EMBL" id="KAL1396759.1"/>
    </source>
</evidence>
<feature type="transmembrane region" description="Helical" evidence="8">
    <location>
        <begin position="352"/>
        <end position="372"/>
    </location>
</feature>
<feature type="transmembrane region" description="Helical" evidence="8">
    <location>
        <begin position="636"/>
        <end position="659"/>
    </location>
</feature>
<organism evidence="9 10">
    <name type="scientific">Culex pipiens pipiens</name>
    <name type="common">Northern house mosquito</name>
    <dbReference type="NCBI Taxonomy" id="38569"/>
    <lineage>
        <taxon>Eukaryota</taxon>
        <taxon>Metazoa</taxon>
        <taxon>Ecdysozoa</taxon>
        <taxon>Arthropoda</taxon>
        <taxon>Hexapoda</taxon>
        <taxon>Insecta</taxon>
        <taxon>Pterygota</taxon>
        <taxon>Neoptera</taxon>
        <taxon>Endopterygota</taxon>
        <taxon>Diptera</taxon>
        <taxon>Nematocera</taxon>
        <taxon>Culicoidea</taxon>
        <taxon>Culicidae</taxon>
        <taxon>Culicinae</taxon>
        <taxon>Culicini</taxon>
        <taxon>Culex</taxon>
        <taxon>Culex</taxon>
    </lineage>
</organism>
<dbReference type="PANTHER" id="PTHR21143">
    <property type="entry name" value="INVERTEBRATE GUSTATORY RECEPTOR"/>
    <property type="match status" value="1"/>
</dbReference>
<feature type="transmembrane region" description="Helical" evidence="8">
    <location>
        <begin position="513"/>
        <end position="534"/>
    </location>
</feature>
<keyword evidence="7" id="KW-0807">Transducer</keyword>
<dbReference type="Proteomes" id="UP001562425">
    <property type="component" value="Unassembled WGS sequence"/>
</dbReference>
<feature type="transmembrane region" description="Helical" evidence="8">
    <location>
        <begin position="554"/>
        <end position="577"/>
    </location>
</feature>
<dbReference type="AlphaFoldDB" id="A0ABD1DAS7"/>
<keyword evidence="10" id="KW-1185">Reference proteome</keyword>
<evidence type="ECO:0000256" key="5">
    <source>
        <dbReference type="ARBA" id="ARBA00023136"/>
    </source>
</evidence>
<evidence type="ECO:0000313" key="10">
    <source>
        <dbReference type="Proteomes" id="UP001562425"/>
    </source>
</evidence>
<dbReference type="PANTHER" id="PTHR21143:SF104">
    <property type="entry name" value="GUSTATORY RECEPTOR 8A-RELATED"/>
    <property type="match status" value="1"/>
</dbReference>
<protein>
    <recommendedName>
        <fullName evidence="11">Gustatory receptor</fullName>
    </recommendedName>
</protein>
<keyword evidence="6" id="KW-0675">Receptor</keyword>
<feature type="transmembrane region" description="Helical" evidence="8">
    <location>
        <begin position="136"/>
        <end position="160"/>
    </location>
</feature>
<feature type="transmembrane region" description="Helical" evidence="8">
    <location>
        <begin position="421"/>
        <end position="439"/>
    </location>
</feature>
<feature type="transmembrane region" description="Helical" evidence="8">
    <location>
        <begin position="674"/>
        <end position="694"/>
    </location>
</feature>
<evidence type="ECO:0000256" key="3">
    <source>
        <dbReference type="ARBA" id="ARBA00022692"/>
    </source>
</evidence>
<feature type="transmembrane region" description="Helical" evidence="8">
    <location>
        <begin position="45"/>
        <end position="65"/>
    </location>
</feature>
<evidence type="ECO:0000256" key="7">
    <source>
        <dbReference type="ARBA" id="ARBA00023224"/>
    </source>
</evidence>
<evidence type="ECO:0000256" key="4">
    <source>
        <dbReference type="ARBA" id="ARBA00022989"/>
    </source>
</evidence>
<evidence type="ECO:0000256" key="1">
    <source>
        <dbReference type="ARBA" id="ARBA00004651"/>
    </source>
</evidence>
<keyword evidence="3 8" id="KW-0812">Transmembrane</keyword>
<evidence type="ECO:0000256" key="2">
    <source>
        <dbReference type="ARBA" id="ARBA00022475"/>
    </source>
</evidence>
<comment type="subcellular location">
    <subcellularLocation>
        <location evidence="1">Cell membrane</location>
        <topology evidence="1">Multi-pass membrane protein</topology>
    </subcellularLocation>
</comment>
<accession>A0ABD1DAS7</accession>
<comment type="caution">
    <text evidence="9">The sequence shown here is derived from an EMBL/GenBank/DDBJ whole genome shotgun (WGS) entry which is preliminary data.</text>
</comment>
<name>A0ABD1DAS7_CULPP</name>
<feature type="transmembrane region" description="Helical" evidence="8">
    <location>
        <begin position="298"/>
        <end position="317"/>
    </location>
</feature>
<gene>
    <name evidence="9" type="ORF">pipiens_010292</name>
</gene>
<dbReference type="GO" id="GO:0005886">
    <property type="term" value="C:plasma membrane"/>
    <property type="evidence" value="ECO:0007669"/>
    <property type="project" value="UniProtKB-SubCell"/>
</dbReference>
<feature type="transmembrane region" description="Helical" evidence="8">
    <location>
        <begin position="180"/>
        <end position="202"/>
    </location>
</feature>
<evidence type="ECO:0000256" key="6">
    <source>
        <dbReference type="ARBA" id="ARBA00023170"/>
    </source>
</evidence>
<feature type="transmembrane region" description="Helical" evidence="8">
    <location>
        <begin position="77"/>
        <end position="99"/>
    </location>
</feature>
<keyword evidence="5 8" id="KW-0472">Membrane</keyword>
<dbReference type="InterPro" id="IPR013604">
    <property type="entry name" value="7TM_chemorcpt"/>
</dbReference>
<evidence type="ECO:0000256" key="8">
    <source>
        <dbReference type="SAM" id="Phobius"/>
    </source>
</evidence>
<evidence type="ECO:0008006" key="11">
    <source>
        <dbReference type="Google" id="ProtNLM"/>
    </source>
</evidence>
<reference evidence="9 10" key="1">
    <citation type="submission" date="2024-05" db="EMBL/GenBank/DDBJ databases">
        <title>Culex pipiens pipiens assembly and annotation.</title>
        <authorList>
            <person name="Alout H."/>
            <person name="Durand T."/>
        </authorList>
    </citation>
    <scope>NUCLEOTIDE SEQUENCE [LARGE SCALE GENOMIC DNA]</scope>
    <source>
        <strain evidence="9">HA-2024</strain>
        <tissue evidence="9">Whole body</tissue>
    </source>
</reference>
<dbReference type="GO" id="GO:0007165">
    <property type="term" value="P:signal transduction"/>
    <property type="evidence" value="ECO:0007669"/>
    <property type="project" value="UniProtKB-KW"/>
</dbReference>
<feature type="transmembrane region" description="Helical" evidence="8">
    <location>
        <begin position="392"/>
        <end position="409"/>
    </location>
</feature>
<feature type="transmembrane region" description="Helical" evidence="8">
    <location>
        <begin position="459"/>
        <end position="478"/>
    </location>
</feature>